<sequence>MGKKATKATQAATADAIRQRAKARVRKLIKKGKVKKKCCKSQPRCKKCPVRALKKTQKKLARAA</sequence>
<reference evidence="1 2" key="1">
    <citation type="journal article" date="2021" name="BMC Genomics">
        <title>Genome-resolved metagenome and metatranscriptome analyses of thermophilic composting reveal key bacterial players and their metabolic interactions.</title>
        <authorList>
            <person name="Braga L.P.P."/>
            <person name="Pereira R.V."/>
            <person name="Martins L.F."/>
            <person name="Moura L.M.S."/>
            <person name="Sanchez F.B."/>
            <person name="Patane J.S.L."/>
            <person name="da Silva A.M."/>
            <person name="Setubal J.C."/>
        </authorList>
    </citation>
    <scope>NUCLEOTIDE SEQUENCE [LARGE SCALE GENOMIC DNA]</scope>
    <source>
        <strain evidence="1">ZC4RG45</strain>
    </source>
</reference>
<dbReference type="EMBL" id="QGUI02000354">
    <property type="protein sequence ID" value="MFO7194118.1"/>
    <property type="molecule type" value="Genomic_DNA"/>
</dbReference>
<protein>
    <submittedName>
        <fullName evidence="1">Uncharacterized protein</fullName>
    </submittedName>
</protein>
<accession>A0ABD6FJC7</accession>
<dbReference type="AlphaFoldDB" id="A0ABD6FJC7"/>
<name>A0ABD6FJC7_9PSEU</name>
<comment type="caution">
    <text evidence="1">The sequence shown here is derived from an EMBL/GenBank/DDBJ whole genome shotgun (WGS) entry which is preliminary data.</text>
</comment>
<dbReference type="Proteomes" id="UP000249324">
    <property type="component" value="Unassembled WGS sequence"/>
</dbReference>
<proteinExistence type="predicted"/>
<evidence type="ECO:0000313" key="1">
    <source>
        <dbReference type="EMBL" id="MFO7194118.1"/>
    </source>
</evidence>
<organism evidence="1 2">
    <name type="scientific">Thermocrispum agreste</name>
    <dbReference type="NCBI Taxonomy" id="37925"/>
    <lineage>
        <taxon>Bacteria</taxon>
        <taxon>Bacillati</taxon>
        <taxon>Actinomycetota</taxon>
        <taxon>Actinomycetes</taxon>
        <taxon>Pseudonocardiales</taxon>
        <taxon>Pseudonocardiaceae</taxon>
        <taxon>Thermocrispum</taxon>
    </lineage>
</organism>
<gene>
    <name evidence="1" type="ORF">DIU77_017895</name>
</gene>
<evidence type="ECO:0000313" key="2">
    <source>
        <dbReference type="Proteomes" id="UP000249324"/>
    </source>
</evidence>